<sequence>MTKVTAKKQKTYSFRLDPDQGQILWESKKHRIIPIESIKELRFSSDARYYRQQFQLAQQYEDRWMTIIYLLDGQYKTLHLIAHTKDVFQMWDITLRKLYAIRQELMSGLGNVEMREAIWEKQCWKAADEESDQKLTFEDVEKLCKRLNINSSPDELSRLFKQADSQQHGYLDFTDFQRFVKFLKARPEIELLHKKLCATNSGKLGFETFAKFMRDTQKAGISAGLQQLFLRYTMKSISQGSSDSSSSTTSLPQNKMTSPPLSASPQPLTTTPSSSRFSSPSNADTSESTMSLDGFTSFLLSSDNSAFTDQNSKIWQDMTHPISDYFISSSHNTYLTGHQLVGTSTIEGYIRALLHSCRSVELDIYDGDNEPMIYHGKTFTSKVPLRDICSAIAKYAFVTSPYPIIISAEIHCSLPQQELMVEIMRSVFGDALVSAPVDDRPQIDILPSPEKLKGRVLLKAKNLYVSENEPIRAKEVTLDTESSSTETSASDSDMVHEIKNEWKKAKIADKEAVKELRDEFRKARNLFHRVKNHSSIPAAISSVKSHDVPSAKPSGKTKMSMSVASLLVYTVGVKCRGINKKEHYAPEHIFSLSENTANKILKQGSAGATGTSMMDLIKHNKTHLVRTYPKGTRLSSSNYLPHRYWSAGAQLVAINWQTFDLGYMINHAMFQRNGRAGYVLKPEALRIADKDQLARRTQHFLNVTVISAQQLPRPKDALGREIVDKSIVDPYVEVSIHIPDWTHSPYPNESTISLGQSPPTSTPSLIATYRTNAVKNNGFNPVWQESMRIPFDCVGGMQDLIFVRFAVRRDGENDDEPIAVYCVSLGSLAMGYRHLPLHDTQASQYLFSTLFAHFAIHDA</sequence>
<gene>
    <name evidence="1" type="ORF">BJ138DRAFT_1192362</name>
</gene>
<reference evidence="1" key="1">
    <citation type="journal article" date="2021" name="New Phytol.">
        <title>Evolutionary innovations through gain and loss of genes in the ectomycorrhizal Boletales.</title>
        <authorList>
            <person name="Wu G."/>
            <person name="Miyauchi S."/>
            <person name="Morin E."/>
            <person name="Kuo A."/>
            <person name="Drula E."/>
            <person name="Varga T."/>
            <person name="Kohler A."/>
            <person name="Feng B."/>
            <person name="Cao Y."/>
            <person name="Lipzen A."/>
            <person name="Daum C."/>
            <person name="Hundley H."/>
            <person name="Pangilinan J."/>
            <person name="Johnson J."/>
            <person name="Barry K."/>
            <person name="LaButti K."/>
            <person name="Ng V."/>
            <person name="Ahrendt S."/>
            <person name="Min B."/>
            <person name="Choi I.G."/>
            <person name="Park H."/>
            <person name="Plett J.M."/>
            <person name="Magnuson J."/>
            <person name="Spatafora J.W."/>
            <person name="Nagy L.G."/>
            <person name="Henrissat B."/>
            <person name="Grigoriev I.V."/>
            <person name="Yang Z.L."/>
            <person name="Xu J."/>
            <person name="Martin F.M."/>
        </authorList>
    </citation>
    <scope>NUCLEOTIDE SEQUENCE</scope>
    <source>
        <strain evidence="1">ATCC 28755</strain>
    </source>
</reference>
<protein>
    <submittedName>
        <fullName evidence="1">PLC-like phosphodiesterase</fullName>
    </submittedName>
</protein>
<proteinExistence type="predicted"/>
<organism evidence="1 2">
    <name type="scientific">Hygrophoropsis aurantiaca</name>
    <dbReference type="NCBI Taxonomy" id="72124"/>
    <lineage>
        <taxon>Eukaryota</taxon>
        <taxon>Fungi</taxon>
        <taxon>Dikarya</taxon>
        <taxon>Basidiomycota</taxon>
        <taxon>Agaricomycotina</taxon>
        <taxon>Agaricomycetes</taxon>
        <taxon>Agaricomycetidae</taxon>
        <taxon>Boletales</taxon>
        <taxon>Coniophorineae</taxon>
        <taxon>Hygrophoropsidaceae</taxon>
        <taxon>Hygrophoropsis</taxon>
    </lineage>
</organism>
<dbReference type="EMBL" id="MU267718">
    <property type="protein sequence ID" value="KAH7910331.1"/>
    <property type="molecule type" value="Genomic_DNA"/>
</dbReference>
<evidence type="ECO:0000313" key="2">
    <source>
        <dbReference type="Proteomes" id="UP000790377"/>
    </source>
</evidence>
<evidence type="ECO:0000313" key="1">
    <source>
        <dbReference type="EMBL" id="KAH7910331.1"/>
    </source>
</evidence>
<dbReference type="Proteomes" id="UP000790377">
    <property type="component" value="Unassembled WGS sequence"/>
</dbReference>
<comment type="caution">
    <text evidence="1">The sequence shown here is derived from an EMBL/GenBank/DDBJ whole genome shotgun (WGS) entry which is preliminary data.</text>
</comment>
<name>A0ACB8AAV3_9AGAM</name>
<accession>A0ACB8AAV3</accession>
<keyword evidence="2" id="KW-1185">Reference proteome</keyword>